<dbReference type="EC" id="5.1.3.3" evidence="4 8"/>
<dbReference type="Gene3D" id="2.70.98.10">
    <property type="match status" value="1"/>
</dbReference>
<evidence type="ECO:0000256" key="3">
    <source>
        <dbReference type="ARBA" id="ARBA00006206"/>
    </source>
</evidence>
<name>A0ABW4QHL1_9BACL</name>
<organism evidence="9 10">
    <name type="scientific">Planococcus chinensis</name>
    <dbReference type="NCBI Taxonomy" id="272917"/>
    <lineage>
        <taxon>Bacteria</taxon>
        <taxon>Bacillati</taxon>
        <taxon>Bacillota</taxon>
        <taxon>Bacilli</taxon>
        <taxon>Bacillales</taxon>
        <taxon>Caryophanaceae</taxon>
        <taxon>Planococcus</taxon>
    </lineage>
</organism>
<dbReference type="CDD" id="cd09019">
    <property type="entry name" value="galactose_mutarotase_like"/>
    <property type="match status" value="1"/>
</dbReference>
<dbReference type="Proteomes" id="UP001597273">
    <property type="component" value="Unassembled WGS sequence"/>
</dbReference>
<reference evidence="10" key="1">
    <citation type="journal article" date="2019" name="Int. J. Syst. Evol. Microbiol.">
        <title>The Global Catalogue of Microorganisms (GCM) 10K type strain sequencing project: providing services to taxonomists for standard genome sequencing and annotation.</title>
        <authorList>
            <consortium name="The Broad Institute Genomics Platform"/>
            <consortium name="The Broad Institute Genome Sequencing Center for Infectious Disease"/>
            <person name="Wu L."/>
            <person name="Ma J."/>
        </authorList>
    </citation>
    <scope>NUCLEOTIDE SEQUENCE [LARGE SCALE GENOMIC DNA]</scope>
    <source>
        <strain evidence="10">CGMCC 1.15475</strain>
    </source>
</reference>
<dbReference type="InterPro" id="IPR014718">
    <property type="entry name" value="GH-type_carb-bd"/>
</dbReference>
<dbReference type="RefSeq" id="WP_377339831.1">
    <property type="nucleotide sequence ID" value="NZ_JBHUFW010000005.1"/>
</dbReference>
<comment type="catalytic activity">
    <reaction evidence="1 8">
        <text>alpha-D-glucose = beta-D-glucose</text>
        <dbReference type="Rhea" id="RHEA:10264"/>
        <dbReference type="ChEBI" id="CHEBI:15903"/>
        <dbReference type="ChEBI" id="CHEBI:17925"/>
        <dbReference type="EC" id="5.1.3.3"/>
    </reaction>
</comment>
<dbReference type="PANTHER" id="PTHR10091">
    <property type="entry name" value="ALDOSE-1-EPIMERASE"/>
    <property type="match status" value="1"/>
</dbReference>
<comment type="pathway">
    <text evidence="2 8">Carbohydrate metabolism; hexose metabolism.</text>
</comment>
<dbReference type="NCBIfam" id="NF008277">
    <property type="entry name" value="PRK11055.1"/>
    <property type="match status" value="1"/>
</dbReference>
<evidence type="ECO:0000256" key="1">
    <source>
        <dbReference type="ARBA" id="ARBA00001614"/>
    </source>
</evidence>
<dbReference type="InterPro" id="IPR011013">
    <property type="entry name" value="Gal_mutarotase_sf_dom"/>
</dbReference>
<keyword evidence="10" id="KW-1185">Reference proteome</keyword>
<evidence type="ECO:0000256" key="4">
    <source>
        <dbReference type="ARBA" id="ARBA00013185"/>
    </source>
</evidence>
<sequence>MKKMNVTETVFGHTNGKTVTRYTLTNDLGFELSCIDYGCIITELIAPDRSGKFENVVLGFETLEEYESNPHFFGAVVGRFAGRIKDGAATIDGTDYRLTQNANGHHLHGGPGGFHGAVWHSEAFQNETEAGVEFTYFSPDGEEGFPGNLSMTVRYTLKNDRNELVISYSGKSDKTTLLNVTNHSYFNLSGNLEGTVLDHELQIDSGHYIELDRELLPTGALVPVEEDPLFDFRSGRTIREAASSDHPQAKLAGHGYDHPFLLNKISRPAIEMTDAESGRKLQIDTTEPAVVLYTGNHVGGPYRIRGTEAKNHLGLCLETQRPPDSVRHPHFPSAVLKADEEFRSETSYTFSVD</sequence>
<evidence type="ECO:0000313" key="9">
    <source>
        <dbReference type="EMBL" id="MFD1863078.1"/>
    </source>
</evidence>
<dbReference type="InterPro" id="IPR047215">
    <property type="entry name" value="Galactose_mutarotase-like"/>
</dbReference>
<accession>A0ABW4QHL1</accession>
<dbReference type="InterPro" id="IPR008183">
    <property type="entry name" value="Aldose_1/G6P_1-epimerase"/>
</dbReference>
<comment type="caution">
    <text evidence="9">The sequence shown here is derived from an EMBL/GenBank/DDBJ whole genome shotgun (WGS) entry which is preliminary data.</text>
</comment>
<dbReference type="EMBL" id="JBHUFW010000005">
    <property type="protein sequence ID" value="MFD1863078.1"/>
    <property type="molecule type" value="Genomic_DNA"/>
</dbReference>
<dbReference type="Pfam" id="PF01263">
    <property type="entry name" value="Aldose_epim"/>
    <property type="match status" value="1"/>
</dbReference>
<evidence type="ECO:0000313" key="10">
    <source>
        <dbReference type="Proteomes" id="UP001597273"/>
    </source>
</evidence>
<proteinExistence type="inferred from homology"/>
<dbReference type="SUPFAM" id="SSF74650">
    <property type="entry name" value="Galactose mutarotase-like"/>
    <property type="match status" value="1"/>
</dbReference>
<dbReference type="PANTHER" id="PTHR10091:SF0">
    <property type="entry name" value="GALACTOSE MUTAROTASE"/>
    <property type="match status" value="1"/>
</dbReference>
<keyword evidence="7 8" id="KW-0119">Carbohydrate metabolism</keyword>
<evidence type="ECO:0000256" key="7">
    <source>
        <dbReference type="ARBA" id="ARBA00023277"/>
    </source>
</evidence>
<dbReference type="InterPro" id="IPR015443">
    <property type="entry name" value="Aldose_1-epimerase"/>
</dbReference>
<gene>
    <name evidence="9" type="ORF">ACFSDB_09055</name>
</gene>
<dbReference type="InterPro" id="IPR018052">
    <property type="entry name" value="Ald1_epimerase_CS"/>
</dbReference>
<dbReference type="PIRSF" id="PIRSF005096">
    <property type="entry name" value="GALM"/>
    <property type="match status" value="1"/>
</dbReference>
<keyword evidence="6 8" id="KW-0413">Isomerase</keyword>
<comment type="similarity">
    <text evidence="3 8">Belongs to the aldose epimerase family.</text>
</comment>
<evidence type="ECO:0000256" key="8">
    <source>
        <dbReference type="PIRNR" id="PIRNR005096"/>
    </source>
</evidence>
<protein>
    <recommendedName>
        <fullName evidence="5 8">Aldose 1-epimerase</fullName>
        <ecNumber evidence="4 8">5.1.3.3</ecNumber>
    </recommendedName>
</protein>
<dbReference type="GO" id="GO:0016853">
    <property type="term" value="F:isomerase activity"/>
    <property type="evidence" value="ECO:0007669"/>
    <property type="project" value="UniProtKB-KW"/>
</dbReference>
<evidence type="ECO:0000256" key="5">
    <source>
        <dbReference type="ARBA" id="ARBA00014165"/>
    </source>
</evidence>
<evidence type="ECO:0000256" key="6">
    <source>
        <dbReference type="ARBA" id="ARBA00023235"/>
    </source>
</evidence>
<dbReference type="PROSITE" id="PS00545">
    <property type="entry name" value="ALDOSE_1_EPIMERASE"/>
    <property type="match status" value="1"/>
</dbReference>
<evidence type="ECO:0000256" key="2">
    <source>
        <dbReference type="ARBA" id="ARBA00005028"/>
    </source>
</evidence>